<dbReference type="AlphaFoldDB" id="A0A2J8A0N7"/>
<accession>A0A2J8A0N7</accession>
<dbReference type="SUPFAM" id="SSF50969">
    <property type="entry name" value="YVTN repeat-like/Quinoprotein amine dehydrogenase"/>
    <property type="match status" value="1"/>
</dbReference>
<gene>
    <name evidence="1" type="ORF">TSOC_007600</name>
</gene>
<sequence length="92" mass="9829">PPQTSTSGDVAVSCVHLFPPNPDQLIVCNRTSTVFIMTMQGQVAKTFSSGKREGGEFLAATPSPRGDFIYCLGEDGILYCFSVGSGKLEHVM</sequence>
<feature type="non-terminal residue" evidence="1">
    <location>
        <position position="92"/>
    </location>
</feature>
<feature type="non-terminal residue" evidence="1">
    <location>
        <position position="1"/>
    </location>
</feature>
<keyword evidence="2" id="KW-1185">Reference proteome</keyword>
<dbReference type="InterPro" id="IPR011044">
    <property type="entry name" value="Quino_amine_DH_bsu"/>
</dbReference>
<dbReference type="Gene3D" id="2.130.10.10">
    <property type="entry name" value="YVTN repeat-like/Quinoprotein amine dehydrogenase"/>
    <property type="match status" value="1"/>
</dbReference>
<dbReference type="PANTHER" id="PTHR22848">
    <property type="entry name" value="WD40 REPEAT PROTEIN"/>
    <property type="match status" value="1"/>
</dbReference>
<organism evidence="1 2">
    <name type="scientific">Tetrabaena socialis</name>
    <dbReference type="NCBI Taxonomy" id="47790"/>
    <lineage>
        <taxon>Eukaryota</taxon>
        <taxon>Viridiplantae</taxon>
        <taxon>Chlorophyta</taxon>
        <taxon>core chlorophytes</taxon>
        <taxon>Chlorophyceae</taxon>
        <taxon>CS clade</taxon>
        <taxon>Chlamydomonadales</taxon>
        <taxon>Tetrabaenaceae</taxon>
        <taxon>Tetrabaena</taxon>
    </lineage>
</organism>
<comment type="caution">
    <text evidence="1">The sequence shown here is derived from an EMBL/GenBank/DDBJ whole genome shotgun (WGS) entry which is preliminary data.</text>
</comment>
<name>A0A2J8A0N7_9CHLO</name>
<evidence type="ECO:0000313" key="1">
    <source>
        <dbReference type="EMBL" id="PNH06076.1"/>
    </source>
</evidence>
<dbReference type="EMBL" id="PGGS01000260">
    <property type="protein sequence ID" value="PNH06076.1"/>
    <property type="molecule type" value="Genomic_DNA"/>
</dbReference>
<protein>
    <submittedName>
        <fullName evidence="1">WD40 repeat-containing protein SMU1</fullName>
    </submittedName>
</protein>
<dbReference type="OrthoDB" id="538223at2759"/>
<reference evidence="1 2" key="1">
    <citation type="journal article" date="2017" name="Mol. Biol. Evol.">
        <title>The 4-celled Tetrabaena socialis nuclear genome reveals the essential components for genetic control of cell number at the origin of multicellularity in the volvocine lineage.</title>
        <authorList>
            <person name="Featherston J."/>
            <person name="Arakaki Y."/>
            <person name="Hanschen E.R."/>
            <person name="Ferris P.J."/>
            <person name="Michod R.E."/>
            <person name="Olson B.J.S.C."/>
            <person name="Nozaki H."/>
            <person name="Durand P.M."/>
        </authorList>
    </citation>
    <scope>NUCLEOTIDE SEQUENCE [LARGE SCALE GENOMIC DNA]</scope>
    <source>
        <strain evidence="1 2">NIES-571</strain>
    </source>
</reference>
<dbReference type="GO" id="GO:0000398">
    <property type="term" value="P:mRNA splicing, via spliceosome"/>
    <property type="evidence" value="ECO:0007669"/>
    <property type="project" value="InterPro"/>
</dbReference>
<evidence type="ECO:0000313" key="2">
    <source>
        <dbReference type="Proteomes" id="UP000236333"/>
    </source>
</evidence>
<proteinExistence type="predicted"/>
<dbReference type="InterPro" id="IPR045184">
    <property type="entry name" value="SMU1"/>
</dbReference>
<dbReference type="InterPro" id="IPR015943">
    <property type="entry name" value="WD40/YVTN_repeat-like_dom_sf"/>
</dbReference>
<dbReference type="Proteomes" id="UP000236333">
    <property type="component" value="Unassembled WGS sequence"/>
</dbReference>